<dbReference type="InterPro" id="IPR023066">
    <property type="entry name" value="Quinolinate_synth_type2"/>
</dbReference>
<dbReference type="Gene3D" id="3.40.50.10800">
    <property type="entry name" value="NadA-like"/>
    <property type="match status" value="3"/>
</dbReference>
<dbReference type="InterPro" id="IPR036094">
    <property type="entry name" value="NadA_sf"/>
</dbReference>
<dbReference type="SUPFAM" id="SSF142754">
    <property type="entry name" value="NadA-like"/>
    <property type="match status" value="1"/>
</dbReference>
<feature type="binding site" evidence="9">
    <location>
        <position position="125"/>
    </location>
    <ligand>
        <name>[4Fe-4S] cluster</name>
        <dbReference type="ChEBI" id="CHEBI:49883"/>
    </ligand>
</feature>
<keyword evidence="3 9" id="KW-0004">4Fe-4S</keyword>
<evidence type="ECO:0000313" key="11">
    <source>
        <dbReference type="Proteomes" id="UP000231658"/>
    </source>
</evidence>
<comment type="cofactor">
    <cofactor evidence="9">
        <name>[4Fe-4S] cluster</name>
        <dbReference type="ChEBI" id="CHEBI:49883"/>
    </cofactor>
    <text evidence="9">Binds 1 [4Fe-4S] cluster per subunit.</text>
</comment>
<dbReference type="AlphaFoldDB" id="A0A1C3RL04"/>
<comment type="similarity">
    <text evidence="9">Belongs to the quinolinate synthase family. Type 2 subfamily.</text>
</comment>
<evidence type="ECO:0000256" key="3">
    <source>
        <dbReference type="ARBA" id="ARBA00022485"/>
    </source>
</evidence>
<feature type="binding site" evidence="9">
    <location>
        <position position="168"/>
    </location>
    <ligand>
        <name>iminosuccinate</name>
        <dbReference type="ChEBI" id="CHEBI:77875"/>
    </ligand>
</feature>
<dbReference type="NCBIfam" id="NF006879">
    <property type="entry name" value="PRK09375.1-4"/>
    <property type="match status" value="1"/>
</dbReference>
<dbReference type="Proteomes" id="UP000231658">
    <property type="component" value="Unassembled WGS sequence"/>
</dbReference>
<dbReference type="PANTHER" id="PTHR30573:SF0">
    <property type="entry name" value="QUINOLINATE SYNTHASE, CHLOROPLASTIC"/>
    <property type="match status" value="1"/>
</dbReference>
<dbReference type="Pfam" id="PF02445">
    <property type="entry name" value="NadA"/>
    <property type="match status" value="1"/>
</dbReference>
<evidence type="ECO:0000313" key="10">
    <source>
        <dbReference type="EMBL" id="SCA58012.1"/>
    </source>
</evidence>
<comment type="pathway">
    <text evidence="1 9">Cofactor biosynthesis; NAD(+) biosynthesis; quinolinate from iminoaspartate: step 1/1.</text>
</comment>
<keyword evidence="4 9" id="KW-0662">Pyridine nucleotide biosynthesis</keyword>
<gene>
    <name evidence="9 10" type="primary">nadA</name>
    <name evidence="10" type="ORF">MTBPR1_80066</name>
</gene>
<keyword evidence="8 9" id="KW-0411">Iron-sulfur</keyword>
<evidence type="ECO:0000256" key="8">
    <source>
        <dbReference type="ARBA" id="ARBA00023014"/>
    </source>
</evidence>
<dbReference type="GO" id="GO:0046872">
    <property type="term" value="F:metal ion binding"/>
    <property type="evidence" value="ECO:0007669"/>
    <property type="project" value="UniProtKB-KW"/>
</dbReference>
<evidence type="ECO:0000256" key="4">
    <source>
        <dbReference type="ARBA" id="ARBA00022642"/>
    </source>
</evidence>
<keyword evidence="7 9" id="KW-0408">Iron</keyword>
<dbReference type="GO" id="GO:0008987">
    <property type="term" value="F:quinolinate synthetase A activity"/>
    <property type="evidence" value="ECO:0007669"/>
    <property type="project" value="UniProtKB-UniRule"/>
</dbReference>
<feature type="binding site" evidence="9">
    <location>
        <position position="210"/>
    </location>
    <ligand>
        <name>[4Fe-4S] cluster</name>
        <dbReference type="ChEBI" id="CHEBI:49883"/>
    </ligand>
</feature>
<dbReference type="NCBIfam" id="TIGR00550">
    <property type="entry name" value="nadA"/>
    <property type="match status" value="1"/>
</dbReference>
<feature type="binding site" evidence="9">
    <location>
        <begin position="236"/>
        <end position="238"/>
    </location>
    <ligand>
        <name>iminosuccinate</name>
        <dbReference type="ChEBI" id="CHEBI:77875"/>
    </ligand>
</feature>
<feature type="binding site" evidence="9">
    <location>
        <position position="253"/>
    </location>
    <ligand>
        <name>iminosuccinate</name>
        <dbReference type="ChEBI" id="CHEBI:77875"/>
    </ligand>
</feature>
<dbReference type="InterPro" id="IPR003473">
    <property type="entry name" value="NadA"/>
</dbReference>
<dbReference type="GO" id="GO:0005829">
    <property type="term" value="C:cytosol"/>
    <property type="evidence" value="ECO:0007669"/>
    <property type="project" value="TreeGrafter"/>
</dbReference>
<evidence type="ECO:0000256" key="1">
    <source>
        <dbReference type="ARBA" id="ARBA00005065"/>
    </source>
</evidence>
<dbReference type="NCBIfam" id="NF006878">
    <property type="entry name" value="PRK09375.1-2"/>
    <property type="match status" value="1"/>
</dbReference>
<dbReference type="GO" id="GO:0051539">
    <property type="term" value="F:4 iron, 4 sulfur cluster binding"/>
    <property type="evidence" value="ECO:0007669"/>
    <property type="project" value="UniProtKB-KW"/>
</dbReference>
<dbReference type="GO" id="GO:0034628">
    <property type="term" value="P:'de novo' NAD+ biosynthetic process from L-aspartate"/>
    <property type="evidence" value="ECO:0007669"/>
    <property type="project" value="TreeGrafter"/>
</dbReference>
<protein>
    <recommendedName>
        <fullName evidence="2 9">Quinolinate synthase</fullName>
        <ecNumber evidence="2 9">2.5.1.72</ecNumber>
    </recommendedName>
</protein>
<name>A0A1C3RL04_9PROT</name>
<keyword evidence="11" id="KW-1185">Reference proteome</keyword>
<dbReference type="STRING" id="1867952.MTBPR1_80066"/>
<reference evidence="10 11" key="1">
    <citation type="submission" date="2016-07" db="EMBL/GenBank/DDBJ databases">
        <authorList>
            <person name="Lefevre C.T."/>
        </authorList>
    </citation>
    <scope>NUCLEOTIDE SEQUENCE [LARGE SCALE GENOMIC DNA]</scope>
    <source>
        <strain evidence="10">PR1</strain>
    </source>
</reference>
<dbReference type="PANTHER" id="PTHR30573">
    <property type="entry name" value="QUINOLINATE SYNTHETASE A"/>
    <property type="match status" value="1"/>
</dbReference>
<keyword evidence="6 9" id="KW-0479">Metal-binding</keyword>
<comment type="catalytic activity">
    <reaction evidence="9">
        <text>iminosuccinate + dihydroxyacetone phosphate = quinolinate + phosphate + 2 H2O + H(+)</text>
        <dbReference type="Rhea" id="RHEA:25888"/>
        <dbReference type="ChEBI" id="CHEBI:15377"/>
        <dbReference type="ChEBI" id="CHEBI:15378"/>
        <dbReference type="ChEBI" id="CHEBI:29959"/>
        <dbReference type="ChEBI" id="CHEBI:43474"/>
        <dbReference type="ChEBI" id="CHEBI:57642"/>
        <dbReference type="ChEBI" id="CHEBI:77875"/>
        <dbReference type="EC" id="2.5.1.72"/>
    </reaction>
</comment>
<dbReference type="EC" id="2.5.1.72" evidence="2 9"/>
<keyword evidence="5 9" id="KW-0808">Transferase</keyword>
<organism evidence="10 11">
    <name type="scientific">Candidatus Terasakiella magnetica</name>
    <dbReference type="NCBI Taxonomy" id="1867952"/>
    <lineage>
        <taxon>Bacteria</taxon>
        <taxon>Pseudomonadati</taxon>
        <taxon>Pseudomonadota</taxon>
        <taxon>Alphaproteobacteria</taxon>
        <taxon>Rhodospirillales</taxon>
        <taxon>Terasakiellaceae</taxon>
        <taxon>Terasakiella</taxon>
    </lineage>
</organism>
<comment type="subcellular location">
    <subcellularLocation>
        <location evidence="9">Cytoplasm</location>
    </subcellularLocation>
</comment>
<proteinExistence type="inferred from homology"/>
<evidence type="ECO:0000256" key="9">
    <source>
        <dbReference type="HAMAP-Rule" id="MF_00568"/>
    </source>
</evidence>
<evidence type="ECO:0000256" key="7">
    <source>
        <dbReference type="ARBA" id="ARBA00023004"/>
    </source>
</evidence>
<sequence>MNVAAQKAYEEFEFTAEIAERMAPVYERVKSHITAEEWPVIAPYVDEIIRLKKERNAVILAHNYQTRDIFHCVSDIVGDSLALAVKAKEVDADVMVVCGVHFMAETAKLLNPSKKVLIPDPEAGCSLAESITGADVQKLREDNPGVPICTYVNTSADVKAHVDICCTSANAKKVVESLGSDKVLLIPDQFLAANVAKTTDVEILTWAGQCEVHELYRKEDIQQIRKDHPECVILAHPECPPDVLDEADFSGSTTGMADYVKEKKPELVALITECSMSDNIRADCPDSEFIMSCSMCPHMKKITLQKIVDCLRDMSNEVFVDDAIAKPARASIEAMISAS</sequence>
<feature type="binding site" evidence="9">
    <location>
        <position position="80"/>
    </location>
    <ligand>
        <name>iminosuccinate</name>
        <dbReference type="ChEBI" id="CHEBI:77875"/>
    </ligand>
</feature>
<keyword evidence="9" id="KW-0963">Cytoplasm</keyword>
<evidence type="ECO:0000256" key="6">
    <source>
        <dbReference type="ARBA" id="ARBA00022723"/>
    </source>
</evidence>
<evidence type="ECO:0000256" key="5">
    <source>
        <dbReference type="ARBA" id="ARBA00022679"/>
    </source>
</evidence>
<feature type="binding site" evidence="9">
    <location>
        <position position="62"/>
    </location>
    <ligand>
        <name>iminosuccinate</name>
        <dbReference type="ChEBI" id="CHEBI:77875"/>
    </ligand>
</feature>
<dbReference type="EMBL" id="FLYE01000047">
    <property type="protein sequence ID" value="SCA58012.1"/>
    <property type="molecule type" value="Genomic_DNA"/>
</dbReference>
<dbReference type="HAMAP" id="MF_00568">
    <property type="entry name" value="NadA_type2"/>
    <property type="match status" value="1"/>
</dbReference>
<dbReference type="UniPathway" id="UPA00253">
    <property type="reaction ID" value="UER00327"/>
</dbReference>
<dbReference type="RefSeq" id="WP_069190017.1">
    <property type="nucleotide sequence ID" value="NZ_FLYE01000047.1"/>
</dbReference>
<comment type="function">
    <text evidence="9">Catalyzes the condensation of iminoaspartate with dihydroxyacetone phosphate to form quinolinate.</text>
</comment>
<accession>A0A1C3RL04</accession>
<feature type="binding site" evidence="9">
    <location>
        <position position="296"/>
    </location>
    <ligand>
        <name>[4Fe-4S] cluster</name>
        <dbReference type="ChEBI" id="CHEBI:49883"/>
    </ligand>
</feature>
<evidence type="ECO:0000256" key="2">
    <source>
        <dbReference type="ARBA" id="ARBA00012669"/>
    </source>
</evidence>
<feature type="binding site" evidence="9">
    <location>
        <begin position="151"/>
        <end position="153"/>
    </location>
    <ligand>
        <name>iminosuccinate</name>
        <dbReference type="ChEBI" id="CHEBI:77875"/>
    </ligand>
</feature>